<dbReference type="AlphaFoldDB" id="A0AA96WHM3"/>
<accession>A0AA96WHM3</accession>
<name>A0AA96WHM3_9CYAN</name>
<dbReference type="EMBL" id="CP053586">
    <property type="protein sequence ID" value="WNZ24800.1"/>
    <property type="molecule type" value="Genomic_DNA"/>
</dbReference>
<reference evidence="1" key="1">
    <citation type="submission" date="2020-05" db="EMBL/GenBank/DDBJ databases">
        <authorList>
            <person name="Zhu T."/>
            <person name="Keshari N."/>
            <person name="Lu X."/>
        </authorList>
    </citation>
    <scope>NUCLEOTIDE SEQUENCE</scope>
    <source>
        <strain evidence="1">NK1-12</strain>
    </source>
</reference>
<organism evidence="1">
    <name type="scientific">Leptolyngbya sp. NK1-12</name>
    <dbReference type="NCBI Taxonomy" id="2547451"/>
    <lineage>
        <taxon>Bacteria</taxon>
        <taxon>Bacillati</taxon>
        <taxon>Cyanobacteriota</taxon>
        <taxon>Cyanophyceae</taxon>
        <taxon>Leptolyngbyales</taxon>
        <taxon>Leptolyngbyaceae</taxon>
        <taxon>Leptolyngbya group</taxon>
        <taxon>Leptolyngbya</taxon>
    </lineage>
</organism>
<dbReference type="RefSeq" id="WP_316430768.1">
    <property type="nucleotide sequence ID" value="NZ_CP053586.1"/>
</dbReference>
<protein>
    <submittedName>
        <fullName evidence="1">Uncharacterized protein</fullName>
    </submittedName>
</protein>
<proteinExistence type="predicted"/>
<evidence type="ECO:0000313" key="1">
    <source>
        <dbReference type="EMBL" id="WNZ24800.1"/>
    </source>
</evidence>
<gene>
    <name evidence="1" type="ORF">HJG54_19420</name>
</gene>
<sequence>MQINDLNYLESIAVPNSVCGGALVAVNAYATASGVLTLTDANTNTRAVQLGNGGSIGFGRGRAIAVGDNPMAEVTVYGEGDKVIKRTRTYYIPGRDIAVARGFVLAIDLP</sequence>